<evidence type="ECO:0000313" key="4">
    <source>
        <dbReference type="Proteomes" id="UP000293719"/>
    </source>
</evidence>
<dbReference type="EMBL" id="CP036532">
    <property type="protein sequence ID" value="QBK32276.1"/>
    <property type="molecule type" value="Genomic_DNA"/>
</dbReference>
<dbReference type="KEGG" id="rpod:E0E05_05800"/>
<proteinExistence type="predicted"/>
<evidence type="ECO:0000259" key="2">
    <source>
        <dbReference type="Pfam" id="PF03061"/>
    </source>
</evidence>
<dbReference type="PANTHER" id="PTHR43240:SF8">
    <property type="entry name" value="PHENYLACETIC ACID DEGRADATION-RELATED PROTEIN"/>
    <property type="match status" value="1"/>
</dbReference>
<dbReference type="GO" id="GO:0005829">
    <property type="term" value="C:cytosol"/>
    <property type="evidence" value="ECO:0007669"/>
    <property type="project" value="TreeGrafter"/>
</dbReference>
<feature type="domain" description="Thioesterase" evidence="2">
    <location>
        <begin position="36"/>
        <end position="108"/>
    </location>
</feature>
<reference evidence="3 4" key="1">
    <citation type="journal article" date="2017" name="Int. J. Syst. Evol. Microbiol.">
        <title>Roseitalea porphyridii gen. nov., sp. nov., isolated from a red alga, and reclassification of Hoeflea suaedae Chung et al. 2013 as Pseudohoeflea suaedae gen. nov., comb. nov.</title>
        <authorList>
            <person name="Hyeon J.W."/>
            <person name="Jeong S.E."/>
            <person name="Baek K."/>
            <person name="Jeon C.O."/>
        </authorList>
    </citation>
    <scope>NUCLEOTIDE SEQUENCE [LARGE SCALE GENOMIC DNA]</scope>
    <source>
        <strain evidence="3 4">MA7-20</strain>
    </source>
</reference>
<dbReference type="AlphaFoldDB" id="A0A4P6V739"/>
<name>A0A4P6V739_9HYPH</name>
<dbReference type="OrthoDB" id="9813282at2"/>
<dbReference type="Proteomes" id="UP000293719">
    <property type="component" value="Chromosome"/>
</dbReference>
<dbReference type="InterPro" id="IPR029069">
    <property type="entry name" value="HotDog_dom_sf"/>
</dbReference>
<accession>A0A4P6V739</accession>
<dbReference type="GO" id="GO:0061522">
    <property type="term" value="F:1,4-dihydroxy-2-naphthoyl-CoA thioesterase activity"/>
    <property type="evidence" value="ECO:0007669"/>
    <property type="project" value="TreeGrafter"/>
</dbReference>
<evidence type="ECO:0000256" key="1">
    <source>
        <dbReference type="ARBA" id="ARBA00022801"/>
    </source>
</evidence>
<organism evidence="3 4">
    <name type="scientific">Roseitalea porphyridii</name>
    <dbReference type="NCBI Taxonomy" id="1852022"/>
    <lineage>
        <taxon>Bacteria</taxon>
        <taxon>Pseudomonadati</taxon>
        <taxon>Pseudomonadota</taxon>
        <taxon>Alphaproteobacteria</taxon>
        <taxon>Hyphomicrobiales</taxon>
        <taxon>Ahrensiaceae</taxon>
        <taxon>Roseitalea</taxon>
    </lineage>
</organism>
<dbReference type="CDD" id="cd03443">
    <property type="entry name" value="PaaI_thioesterase"/>
    <property type="match status" value="1"/>
</dbReference>
<dbReference type="Pfam" id="PF03061">
    <property type="entry name" value="4HBT"/>
    <property type="match status" value="1"/>
</dbReference>
<evidence type="ECO:0000313" key="3">
    <source>
        <dbReference type="EMBL" id="QBK32276.1"/>
    </source>
</evidence>
<dbReference type="InterPro" id="IPR003736">
    <property type="entry name" value="PAAI_dom"/>
</dbReference>
<dbReference type="Gene3D" id="3.10.129.10">
    <property type="entry name" value="Hotdog Thioesterase"/>
    <property type="match status" value="1"/>
</dbReference>
<dbReference type="SUPFAM" id="SSF54637">
    <property type="entry name" value="Thioesterase/thiol ester dehydrase-isomerase"/>
    <property type="match status" value="1"/>
</dbReference>
<gene>
    <name evidence="3" type="ORF">E0E05_05800</name>
</gene>
<keyword evidence="4" id="KW-1185">Reference proteome</keyword>
<sequence length="121" mass="12656">MPFARLIGLEVTEATPEKVVGAVTVRAELCTIGESAHGGTLMAFADCLAAIGAHLNRPERAAGTITIESKTNFLGRAASGTRLVGTALPVSVGRRVSVWQTTIEDEAKRAIALSVQTQLVL</sequence>
<dbReference type="NCBIfam" id="TIGR00369">
    <property type="entry name" value="unchar_dom_1"/>
    <property type="match status" value="1"/>
</dbReference>
<keyword evidence="1" id="KW-0378">Hydrolase</keyword>
<dbReference type="PANTHER" id="PTHR43240">
    <property type="entry name" value="1,4-DIHYDROXY-2-NAPHTHOYL-COA THIOESTERASE 1"/>
    <property type="match status" value="1"/>
</dbReference>
<protein>
    <submittedName>
        <fullName evidence="3">PaaI family thioesterase</fullName>
    </submittedName>
</protein>
<dbReference type="InterPro" id="IPR006683">
    <property type="entry name" value="Thioestr_dom"/>
</dbReference>